<feature type="compositionally biased region" description="Basic and acidic residues" evidence="1">
    <location>
        <begin position="169"/>
        <end position="178"/>
    </location>
</feature>
<accession>A0A1G7R3V6</accession>
<name>A0A1G7R3V6_PSEOR</name>
<evidence type="ECO:0000313" key="3">
    <source>
        <dbReference type="Proteomes" id="UP000198967"/>
    </source>
</evidence>
<evidence type="ECO:0000313" key="2">
    <source>
        <dbReference type="EMBL" id="SDG04799.1"/>
    </source>
</evidence>
<dbReference type="STRING" id="366584.SAMN05216377_108254"/>
<sequence>MPRTPGLDLPDAGAEEADLSDGQLRMRVRAYERETAWAPRWVGDELDRTHQEASKAAADADVWSARATAEPERAQLAEAAERARRESDSLADRAEQLEAADEARATWNAHTAQTRDKAERARVELGARGVDLTHPGARVTAEDWLAVHLDAQRADDAHREITEDDLAQDQDHARHIDGPETAMPDLRDRSVVDPTERADNPARIPTVDETTAVVARAQLALAEIEARDAADAQREDDTSWTTTREETAEWNDDLVAERQLACF</sequence>
<dbReference type="Proteomes" id="UP000198967">
    <property type="component" value="Unassembled WGS sequence"/>
</dbReference>
<feature type="region of interest" description="Disordered" evidence="1">
    <location>
        <begin position="48"/>
        <end position="88"/>
    </location>
</feature>
<keyword evidence="3" id="KW-1185">Reference proteome</keyword>
<evidence type="ECO:0000256" key="1">
    <source>
        <dbReference type="SAM" id="MobiDB-lite"/>
    </source>
</evidence>
<proteinExistence type="predicted"/>
<feature type="region of interest" description="Disordered" evidence="1">
    <location>
        <begin position="165"/>
        <end position="186"/>
    </location>
</feature>
<gene>
    <name evidence="2" type="ORF">SAMN05216377_108254</name>
</gene>
<protein>
    <submittedName>
        <fullName evidence="2">Uncharacterized protein</fullName>
    </submittedName>
</protein>
<feature type="compositionally biased region" description="Low complexity" evidence="1">
    <location>
        <begin position="54"/>
        <end position="68"/>
    </location>
</feature>
<feature type="compositionally biased region" description="Basic and acidic residues" evidence="1">
    <location>
        <begin position="69"/>
        <end position="88"/>
    </location>
</feature>
<dbReference type="EMBL" id="FNBE01000008">
    <property type="protein sequence ID" value="SDG04799.1"/>
    <property type="molecule type" value="Genomic_DNA"/>
</dbReference>
<reference evidence="2 3" key="1">
    <citation type="submission" date="2016-10" db="EMBL/GenBank/DDBJ databases">
        <authorList>
            <person name="de Groot N.N."/>
        </authorList>
    </citation>
    <scope>NUCLEOTIDE SEQUENCE [LARGE SCALE GENOMIC DNA]</scope>
    <source>
        <strain evidence="2 3">CGMCC 4.3143</strain>
    </source>
</reference>
<dbReference type="AlphaFoldDB" id="A0A1G7R3V6"/>
<feature type="region of interest" description="Disordered" evidence="1">
    <location>
        <begin position="1"/>
        <end position="20"/>
    </location>
</feature>
<organism evidence="2 3">
    <name type="scientific">Pseudonocardia oroxyli</name>
    <dbReference type="NCBI Taxonomy" id="366584"/>
    <lineage>
        <taxon>Bacteria</taxon>
        <taxon>Bacillati</taxon>
        <taxon>Actinomycetota</taxon>
        <taxon>Actinomycetes</taxon>
        <taxon>Pseudonocardiales</taxon>
        <taxon>Pseudonocardiaceae</taxon>
        <taxon>Pseudonocardia</taxon>
    </lineage>
</organism>
<feature type="region of interest" description="Disordered" evidence="1">
    <location>
        <begin position="227"/>
        <end position="251"/>
    </location>
</feature>
<feature type="compositionally biased region" description="Basic and acidic residues" evidence="1">
    <location>
        <begin position="227"/>
        <end position="247"/>
    </location>
</feature>